<name>A0AC34FKA9_9BILA</name>
<sequence>MSREEILEVFLYYDKKGDGKIDVGLVGSCLRSLGLSPTEEDVSTFIKQWKEKDARITVEEFLPIFKAVQSHPTPTPDDFMELLANFDREGNGTIQITDLRYVLVNSGEKLTEEEADILLQGQESGDGKVNIAEFCFPRLIMVCNVLQKQRNRKNDRRITN</sequence>
<dbReference type="WBParaSite" id="ES5_v2.g17611.t1">
    <property type="protein sequence ID" value="ES5_v2.g17611.t1"/>
    <property type="gene ID" value="ES5_v2.g17611"/>
</dbReference>
<proteinExistence type="predicted"/>
<reference evidence="2" key="1">
    <citation type="submission" date="2022-11" db="UniProtKB">
        <authorList>
            <consortium name="WormBaseParasite"/>
        </authorList>
    </citation>
    <scope>IDENTIFICATION</scope>
</reference>
<protein>
    <submittedName>
        <fullName evidence="2">EF-hand domain-containing protein</fullName>
    </submittedName>
</protein>
<evidence type="ECO:0000313" key="1">
    <source>
        <dbReference type="Proteomes" id="UP000887579"/>
    </source>
</evidence>
<dbReference type="Proteomes" id="UP000887579">
    <property type="component" value="Unplaced"/>
</dbReference>
<accession>A0AC34FKA9</accession>
<organism evidence="1 2">
    <name type="scientific">Panagrolaimus sp. ES5</name>
    <dbReference type="NCBI Taxonomy" id="591445"/>
    <lineage>
        <taxon>Eukaryota</taxon>
        <taxon>Metazoa</taxon>
        <taxon>Ecdysozoa</taxon>
        <taxon>Nematoda</taxon>
        <taxon>Chromadorea</taxon>
        <taxon>Rhabditida</taxon>
        <taxon>Tylenchina</taxon>
        <taxon>Panagrolaimomorpha</taxon>
        <taxon>Panagrolaimoidea</taxon>
        <taxon>Panagrolaimidae</taxon>
        <taxon>Panagrolaimus</taxon>
    </lineage>
</organism>
<evidence type="ECO:0000313" key="2">
    <source>
        <dbReference type="WBParaSite" id="ES5_v2.g17611.t1"/>
    </source>
</evidence>